<evidence type="ECO:0000259" key="10">
    <source>
        <dbReference type="PROSITE" id="PS50111"/>
    </source>
</evidence>
<dbReference type="RefSeq" id="WP_404316147.1">
    <property type="nucleotide sequence ID" value="NZ_JAUIYO010000003.1"/>
</dbReference>
<dbReference type="CDD" id="cd06225">
    <property type="entry name" value="HAMP"/>
    <property type="match status" value="1"/>
</dbReference>
<keyword evidence="13" id="KW-1185">Reference proteome</keyword>
<organism evidence="12 13">
    <name type="scientific">Bacillus lumedeiriae</name>
    <dbReference type="NCBI Taxonomy" id="3058829"/>
    <lineage>
        <taxon>Bacteria</taxon>
        <taxon>Bacillati</taxon>
        <taxon>Bacillota</taxon>
        <taxon>Bacilli</taxon>
        <taxon>Bacillales</taxon>
        <taxon>Bacillaceae</taxon>
        <taxon>Bacillus</taxon>
    </lineage>
</organism>
<feature type="domain" description="HAMP" evidence="11">
    <location>
        <begin position="221"/>
        <end position="274"/>
    </location>
</feature>
<dbReference type="PRINTS" id="PR00260">
    <property type="entry name" value="CHEMTRNSDUCR"/>
</dbReference>
<sequence length="579" mass="63114">MKNVFLSLRSKFIILCLLLLVIPALVIGTGACQVSKKQLDESGKEQLENSVKMVIGMINLLNAEVEAGHMTLEEAQESLRRELLGKKDSENQRTIKNEYTVKDSGYIWAIDEEAVTVMHPTNEGQDFPDIKTEDGAMAADELVKTSKKGGYVSYQWENPATDKVETKISYAEVDPHWGWVIGSGAYLSEFNSGASEILTLVFVISAISVISGIVIVSYFSKRLTKPIMLISEELNRSAQGDFSGTPVKVRTKDEVGRLANDFNYMKEHVKVLISQVHQSTEQLAASAEQLTASAEQTGKATEEITGSVQEVANGAEGSTNNLEESSHSLEEIACSLQSIAESSVLLSNTEAKATKQAKHGGELVEKTVQQISMIEQSVNESSEMLLLLDKRSNEIGGISKMITTIADQTNLLALNAAIEAARAGENGKGFAVVADEVRKLAEQSQQSSTQISQLIHEIQEEIVRSSNSMNRVKKEVQAGLVIVGRTKEDFKEIVDSLGEMDKQVNEMAATTEQISASTQEVSATVTNITAISKESLGHTRKVATAAEEQLASMEEILASASSLSMLAMELQKQVNRFKW</sequence>
<evidence type="ECO:0000259" key="11">
    <source>
        <dbReference type="PROSITE" id="PS50885"/>
    </source>
</evidence>
<evidence type="ECO:0000256" key="2">
    <source>
        <dbReference type="ARBA" id="ARBA00022475"/>
    </source>
</evidence>
<feature type="domain" description="Methyl-accepting transducer" evidence="10">
    <location>
        <begin position="293"/>
        <end position="529"/>
    </location>
</feature>
<evidence type="ECO:0000313" key="13">
    <source>
        <dbReference type="Proteomes" id="UP001619911"/>
    </source>
</evidence>
<dbReference type="Gene3D" id="3.30.450.20">
    <property type="entry name" value="PAS domain"/>
    <property type="match status" value="1"/>
</dbReference>
<dbReference type="InterPro" id="IPR033480">
    <property type="entry name" value="sCache_2"/>
</dbReference>
<accession>A0ABW8IA22</accession>
<dbReference type="SMART" id="SM01049">
    <property type="entry name" value="Cache_2"/>
    <property type="match status" value="1"/>
</dbReference>
<comment type="similarity">
    <text evidence="7">Belongs to the methyl-accepting chemotaxis (MCP) protein family.</text>
</comment>
<evidence type="ECO:0000256" key="7">
    <source>
        <dbReference type="ARBA" id="ARBA00029447"/>
    </source>
</evidence>
<dbReference type="InterPro" id="IPR004090">
    <property type="entry name" value="Chemotax_Me-accpt_rcpt"/>
</dbReference>
<dbReference type="PANTHER" id="PTHR32089">
    <property type="entry name" value="METHYL-ACCEPTING CHEMOTAXIS PROTEIN MCPB"/>
    <property type="match status" value="1"/>
</dbReference>
<evidence type="ECO:0000256" key="3">
    <source>
        <dbReference type="ARBA" id="ARBA00022692"/>
    </source>
</evidence>
<evidence type="ECO:0000256" key="4">
    <source>
        <dbReference type="ARBA" id="ARBA00022989"/>
    </source>
</evidence>
<evidence type="ECO:0000256" key="5">
    <source>
        <dbReference type="ARBA" id="ARBA00023136"/>
    </source>
</evidence>
<dbReference type="PROSITE" id="PS50885">
    <property type="entry name" value="HAMP"/>
    <property type="match status" value="1"/>
</dbReference>
<dbReference type="Gene3D" id="1.10.287.950">
    <property type="entry name" value="Methyl-accepting chemotaxis protein"/>
    <property type="match status" value="1"/>
</dbReference>
<protein>
    <submittedName>
        <fullName evidence="12">Methyl-accepting chemotaxis protein</fullName>
    </submittedName>
</protein>
<evidence type="ECO:0000256" key="1">
    <source>
        <dbReference type="ARBA" id="ARBA00004651"/>
    </source>
</evidence>
<keyword evidence="6 8" id="KW-0807">Transducer</keyword>
<evidence type="ECO:0000256" key="9">
    <source>
        <dbReference type="SAM" id="Phobius"/>
    </source>
</evidence>
<reference evidence="12 13" key="1">
    <citation type="submission" date="2023-07" db="EMBL/GenBank/DDBJ databases">
        <title>Bacillus lucianemedeirus sp. nov, a new species isolated from an immunobiological production facility.</title>
        <authorList>
            <person name="Costa L.V."/>
            <person name="Miranda R.V.S.L."/>
            <person name="Brandao M.L.L."/>
            <person name="Reis C.M.F."/>
            <person name="Frazao A.M."/>
            <person name="Cruz F.V."/>
            <person name="Baio P.V.P."/>
            <person name="Veras J.F.C."/>
            <person name="Ramos J.N."/>
            <person name="Vieira V."/>
        </authorList>
    </citation>
    <scope>NUCLEOTIDE SEQUENCE [LARGE SCALE GENOMIC DNA]</scope>
    <source>
        <strain evidence="12 13">B190/17</strain>
    </source>
</reference>
<dbReference type="Proteomes" id="UP001619911">
    <property type="component" value="Unassembled WGS sequence"/>
</dbReference>
<gene>
    <name evidence="12" type="ORF">QYG89_07420</name>
</gene>
<dbReference type="Pfam" id="PF00672">
    <property type="entry name" value="HAMP"/>
    <property type="match status" value="1"/>
</dbReference>
<comment type="caution">
    <text evidence="12">The sequence shown here is derived from an EMBL/GenBank/DDBJ whole genome shotgun (WGS) entry which is preliminary data.</text>
</comment>
<dbReference type="PANTHER" id="PTHR32089:SF114">
    <property type="entry name" value="METHYL-ACCEPTING CHEMOTAXIS PROTEIN MCPB"/>
    <property type="match status" value="1"/>
</dbReference>
<dbReference type="Pfam" id="PF00015">
    <property type="entry name" value="MCPsignal"/>
    <property type="match status" value="1"/>
</dbReference>
<name>A0ABW8IA22_9BACI</name>
<feature type="transmembrane region" description="Helical" evidence="9">
    <location>
        <begin position="197"/>
        <end position="219"/>
    </location>
</feature>
<dbReference type="InterPro" id="IPR003660">
    <property type="entry name" value="HAMP_dom"/>
</dbReference>
<evidence type="ECO:0000256" key="6">
    <source>
        <dbReference type="ARBA" id="ARBA00023224"/>
    </source>
</evidence>
<dbReference type="PROSITE" id="PS50111">
    <property type="entry name" value="CHEMOTAXIS_TRANSDUC_2"/>
    <property type="match status" value="1"/>
</dbReference>
<evidence type="ECO:0000313" key="12">
    <source>
        <dbReference type="EMBL" id="MFK2825516.1"/>
    </source>
</evidence>
<dbReference type="InterPro" id="IPR004089">
    <property type="entry name" value="MCPsignal_dom"/>
</dbReference>
<keyword evidence="2" id="KW-1003">Cell membrane</keyword>
<dbReference type="Pfam" id="PF17200">
    <property type="entry name" value="sCache_2"/>
    <property type="match status" value="1"/>
</dbReference>
<dbReference type="EMBL" id="JAUIYO010000003">
    <property type="protein sequence ID" value="MFK2825516.1"/>
    <property type="molecule type" value="Genomic_DNA"/>
</dbReference>
<dbReference type="CDD" id="cd11386">
    <property type="entry name" value="MCP_signal"/>
    <property type="match status" value="1"/>
</dbReference>
<dbReference type="PROSITE" id="PS51257">
    <property type="entry name" value="PROKAR_LIPOPROTEIN"/>
    <property type="match status" value="1"/>
</dbReference>
<comment type="subcellular location">
    <subcellularLocation>
        <location evidence="1">Cell membrane</location>
        <topology evidence="1">Multi-pass membrane protein</topology>
    </subcellularLocation>
</comment>
<evidence type="ECO:0000256" key="8">
    <source>
        <dbReference type="PROSITE-ProRule" id="PRU00284"/>
    </source>
</evidence>
<keyword evidence="5 9" id="KW-0472">Membrane</keyword>
<keyword evidence="3 9" id="KW-0812">Transmembrane</keyword>
<proteinExistence type="inferred from homology"/>
<dbReference type="SMART" id="SM00283">
    <property type="entry name" value="MA"/>
    <property type="match status" value="1"/>
</dbReference>
<dbReference type="SMART" id="SM00304">
    <property type="entry name" value="HAMP"/>
    <property type="match status" value="1"/>
</dbReference>
<dbReference type="SUPFAM" id="SSF58104">
    <property type="entry name" value="Methyl-accepting chemotaxis protein (MCP) signaling domain"/>
    <property type="match status" value="1"/>
</dbReference>
<keyword evidence="4 9" id="KW-1133">Transmembrane helix</keyword>